<dbReference type="HOGENOM" id="CLU_010920_5_2_1"/>
<dbReference type="EnsemblMetazoa" id="SMAR006684-RA">
    <property type="protein sequence ID" value="SMAR006684-PA"/>
    <property type="gene ID" value="SMAR006684"/>
</dbReference>
<dbReference type="STRING" id="126957.T1IZK6"/>
<feature type="signal peptide" evidence="1">
    <location>
        <begin position="1"/>
        <end position="27"/>
    </location>
</feature>
<dbReference type="InterPro" id="IPR006202">
    <property type="entry name" value="Neur_chan_lig-bd"/>
</dbReference>
<name>T1IZK6_STRMM</name>
<sequence length="157" mass="17777">MGKEAKDISVFIVTLLLLILPREDAVAESSSSQDDINVSAILDSIQKGYDKRIRPNYGGVPVDVGVTMYIISISSLSEVQMDFTMDFYFRQYWHDNRLQFTARPGIESLSVGAEMIDKIWVPDTFFANEKSAYFHKATTMNSFLRFSATGDVLRSLR</sequence>
<keyword evidence="1" id="KW-0732">Signal</keyword>
<dbReference type="Pfam" id="PF02931">
    <property type="entry name" value="Neur_chan_LBD"/>
    <property type="match status" value="1"/>
</dbReference>
<dbReference type="Gene3D" id="2.70.170.10">
    <property type="entry name" value="Neurotransmitter-gated ion-channel ligand-binding domain"/>
    <property type="match status" value="1"/>
</dbReference>
<evidence type="ECO:0000313" key="4">
    <source>
        <dbReference type="Proteomes" id="UP000014500"/>
    </source>
</evidence>
<reference evidence="3" key="2">
    <citation type="submission" date="2015-02" db="UniProtKB">
        <authorList>
            <consortium name="EnsemblMetazoa"/>
        </authorList>
    </citation>
    <scope>IDENTIFICATION</scope>
</reference>
<dbReference type="GO" id="GO:0016020">
    <property type="term" value="C:membrane"/>
    <property type="evidence" value="ECO:0007669"/>
    <property type="project" value="InterPro"/>
</dbReference>
<dbReference type="PhylomeDB" id="T1IZK6"/>
<evidence type="ECO:0000256" key="1">
    <source>
        <dbReference type="SAM" id="SignalP"/>
    </source>
</evidence>
<evidence type="ECO:0000259" key="2">
    <source>
        <dbReference type="Pfam" id="PF02931"/>
    </source>
</evidence>
<protein>
    <recommendedName>
        <fullName evidence="2">Neurotransmitter-gated ion-channel ligand-binding domain-containing protein</fullName>
    </recommendedName>
</protein>
<feature type="chain" id="PRO_5004590177" description="Neurotransmitter-gated ion-channel ligand-binding domain-containing protein" evidence="1">
    <location>
        <begin position="28"/>
        <end position="157"/>
    </location>
</feature>
<reference evidence="4" key="1">
    <citation type="submission" date="2011-05" db="EMBL/GenBank/DDBJ databases">
        <authorList>
            <person name="Richards S.R."/>
            <person name="Qu J."/>
            <person name="Jiang H."/>
            <person name="Jhangiani S.N."/>
            <person name="Agravi P."/>
            <person name="Goodspeed R."/>
            <person name="Gross S."/>
            <person name="Mandapat C."/>
            <person name="Jackson L."/>
            <person name="Mathew T."/>
            <person name="Pu L."/>
            <person name="Thornton R."/>
            <person name="Saada N."/>
            <person name="Wilczek-Boney K.B."/>
            <person name="Lee S."/>
            <person name="Kovar C."/>
            <person name="Wu Y."/>
            <person name="Scherer S.E."/>
            <person name="Worley K.C."/>
            <person name="Muzny D.M."/>
            <person name="Gibbs R."/>
        </authorList>
    </citation>
    <scope>NUCLEOTIDE SEQUENCE</scope>
    <source>
        <strain evidence="4">Brora</strain>
    </source>
</reference>
<dbReference type="InterPro" id="IPR006201">
    <property type="entry name" value="Neur_channel"/>
</dbReference>
<dbReference type="GO" id="GO:0005230">
    <property type="term" value="F:extracellular ligand-gated monoatomic ion channel activity"/>
    <property type="evidence" value="ECO:0007669"/>
    <property type="project" value="InterPro"/>
</dbReference>
<dbReference type="EMBL" id="JH431718">
    <property type="status" value="NOT_ANNOTATED_CDS"/>
    <property type="molecule type" value="Genomic_DNA"/>
</dbReference>
<dbReference type="GO" id="GO:0004888">
    <property type="term" value="F:transmembrane signaling receptor activity"/>
    <property type="evidence" value="ECO:0007669"/>
    <property type="project" value="InterPro"/>
</dbReference>
<evidence type="ECO:0000313" key="3">
    <source>
        <dbReference type="EnsemblMetazoa" id="SMAR006684-PA"/>
    </source>
</evidence>
<dbReference type="SUPFAM" id="SSF63712">
    <property type="entry name" value="Nicotinic receptor ligand binding domain-like"/>
    <property type="match status" value="1"/>
</dbReference>
<keyword evidence="4" id="KW-1185">Reference proteome</keyword>
<proteinExistence type="predicted"/>
<accession>T1IZK6</accession>
<dbReference type="PANTHER" id="PTHR18945">
    <property type="entry name" value="NEUROTRANSMITTER GATED ION CHANNEL"/>
    <property type="match status" value="1"/>
</dbReference>
<dbReference type="Proteomes" id="UP000014500">
    <property type="component" value="Unassembled WGS sequence"/>
</dbReference>
<organism evidence="3 4">
    <name type="scientific">Strigamia maritima</name>
    <name type="common">European centipede</name>
    <name type="synonym">Geophilus maritimus</name>
    <dbReference type="NCBI Taxonomy" id="126957"/>
    <lineage>
        <taxon>Eukaryota</taxon>
        <taxon>Metazoa</taxon>
        <taxon>Ecdysozoa</taxon>
        <taxon>Arthropoda</taxon>
        <taxon>Myriapoda</taxon>
        <taxon>Chilopoda</taxon>
        <taxon>Pleurostigmophora</taxon>
        <taxon>Geophilomorpha</taxon>
        <taxon>Linotaeniidae</taxon>
        <taxon>Strigamia</taxon>
    </lineage>
</organism>
<dbReference type="AlphaFoldDB" id="T1IZK6"/>
<feature type="domain" description="Neurotransmitter-gated ion-channel ligand-binding" evidence="2">
    <location>
        <begin position="40"/>
        <end position="156"/>
    </location>
</feature>
<dbReference type="InterPro" id="IPR036734">
    <property type="entry name" value="Neur_chan_lig-bd_sf"/>
</dbReference>
<dbReference type="OMA" id="ISHATRH"/>
<dbReference type="eggNOG" id="KOG3643">
    <property type="taxonomic scope" value="Eukaryota"/>
</dbReference>